<evidence type="ECO:0000259" key="2">
    <source>
        <dbReference type="PROSITE" id="PS50943"/>
    </source>
</evidence>
<dbReference type="SUPFAM" id="SSF51182">
    <property type="entry name" value="RmlC-like cupins"/>
    <property type="match status" value="1"/>
</dbReference>
<dbReference type="EMBL" id="FOCG01000001">
    <property type="protein sequence ID" value="SEM48377.1"/>
    <property type="molecule type" value="Genomic_DNA"/>
</dbReference>
<dbReference type="InterPro" id="IPR001387">
    <property type="entry name" value="Cro/C1-type_HTH"/>
</dbReference>
<dbReference type="Proteomes" id="UP000199158">
    <property type="component" value="Unassembled WGS sequence"/>
</dbReference>
<evidence type="ECO:0000256" key="1">
    <source>
        <dbReference type="ARBA" id="ARBA00023125"/>
    </source>
</evidence>
<dbReference type="Gene3D" id="1.10.260.40">
    <property type="entry name" value="lambda repressor-like DNA-binding domains"/>
    <property type="match status" value="1"/>
</dbReference>
<dbReference type="CDD" id="cd02209">
    <property type="entry name" value="cupin_XRE_C"/>
    <property type="match status" value="1"/>
</dbReference>
<reference evidence="3 4" key="1">
    <citation type="submission" date="2016-10" db="EMBL/GenBank/DDBJ databases">
        <authorList>
            <person name="de Groot N.N."/>
        </authorList>
    </citation>
    <scope>NUCLEOTIDE SEQUENCE [LARGE SCALE GENOMIC DNA]</scope>
    <source>
        <strain evidence="3 4">CGMCC 1.5070</strain>
    </source>
</reference>
<name>A0A1H7YSQ9_9FIRM</name>
<dbReference type="STRING" id="474960.SAMN05216180_0181"/>
<dbReference type="InterPro" id="IPR014710">
    <property type="entry name" value="RmlC-like_jellyroll"/>
</dbReference>
<dbReference type="InterPro" id="IPR011051">
    <property type="entry name" value="RmlC_Cupin_sf"/>
</dbReference>
<keyword evidence="4" id="KW-1185">Reference proteome</keyword>
<dbReference type="RefSeq" id="WP_092750737.1">
    <property type="nucleotide sequence ID" value="NZ_FOCG01000001.1"/>
</dbReference>
<dbReference type="Pfam" id="PF07883">
    <property type="entry name" value="Cupin_2"/>
    <property type="match status" value="1"/>
</dbReference>
<dbReference type="Gene3D" id="2.60.120.10">
    <property type="entry name" value="Jelly Rolls"/>
    <property type="match status" value="1"/>
</dbReference>
<evidence type="ECO:0000313" key="3">
    <source>
        <dbReference type="EMBL" id="SEM48377.1"/>
    </source>
</evidence>
<dbReference type="GO" id="GO:0005829">
    <property type="term" value="C:cytosol"/>
    <property type="evidence" value="ECO:0007669"/>
    <property type="project" value="TreeGrafter"/>
</dbReference>
<feature type="domain" description="HTH cro/C1-type" evidence="2">
    <location>
        <begin position="12"/>
        <end position="66"/>
    </location>
</feature>
<sequence length="183" mass="20677">MEQKIKELTDRIRELREVCGYSVEQLAHELNIDVATYLSYENDGINIPINIIFQIANKFGVDFNELLTGEAGKLDTYHVVRAGEGKNADRYPGYHFKDLAYRYSRKIMQPLLVTLDPSDDIADLVTHSGQEFNMVLTGTVKVTFDKKEIILHAGDTIYFNPRHPHGQSCVGSEPATFLTVIAE</sequence>
<proteinExistence type="predicted"/>
<keyword evidence="1" id="KW-0238">DNA-binding</keyword>
<evidence type="ECO:0000313" key="4">
    <source>
        <dbReference type="Proteomes" id="UP000199158"/>
    </source>
</evidence>
<dbReference type="GO" id="GO:0003700">
    <property type="term" value="F:DNA-binding transcription factor activity"/>
    <property type="evidence" value="ECO:0007669"/>
    <property type="project" value="TreeGrafter"/>
</dbReference>
<dbReference type="AlphaFoldDB" id="A0A1H7YSQ9"/>
<dbReference type="SMART" id="SM00530">
    <property type="entry name" value="HTH_XRE"/>
    <property type="match status" value="1"/>
</dbReference>
<accession>A0A1H7YSQ9</accession>
<organism evidence="3 4">
    <name type="scientific">Hydrogenoanaerobacterium saccharovorans</name>
    <dbReference type="NCBI Taxonomy" id="474960"/>
    <lineage>
        <taxon>Bacteria</taxon>
        <taxon>Bacillati</taxon>
        <taxon>Bacillota</taxon>
        <taxon>Clostridia</taxon>
        <taxon>Eubacteriales</taxon>
        <taxon>Oscillospiraceae</taxon>
        <taxon>Hydrogenoanaerobacterium</taxon>
    </lineage>
</organism>
<gene>
    <name evidence="3" type="ORF">SAMN05216180_0181</name>
</gene>
<dbReference type="PANTHER" id="PTHR46797">
    <property type="entry name" value="HTH-TYPE TRANSCRIPTIONAL REGULATOR"/>
    <property type="match status" value="1"/>
</dbReference>
<dbReference type="GO" id="GO:0003677">
    <property type="term" value="F:DNA binding"/>
    <property type="evidence" value="ECO:0007669"/>
    <property type="project" value="UniProtKB-KW"/>
</dbReference>
<dbReference type="OrthoDB" id="9814553at2"/>
<protein>
    <submittedName>
        <fullName evidence="3">Transcriptional regulator, XRE family with cupin sensor</fullName>
    </submittedName>
</protein>
<dbReference type="Pfam" id="PF01381">
    <property type="entry name" value="HTH_3"/>
    <property type="match status" value="1"/>
</dbReference>
<dbReference type="PANTHER" id="PTHR46797:SF19">
    <property type="entry name" value="BLL2473 PROTEIN"/>
    <property type="match status" value="1"/>
</dbReference>
<dbReference type="InterPro" id="IPR050807">
    <property type="entry name" value="TransReg_Diox_bact_type"/>
</dbReference>
<dbReference type="InterPro" id="IPR013096">
    <property type="entry name" value="Cupin_2"/>
</dbReference>
<dbReference type="PROSITE" id="PS50943">
    <property type="entry name" value="HTH_CROC1"/>
    <property type="match status" value="1"/>
</dbReference>
<dbReference type="CDD" id="cd00093">
    <property type="entry name" value="HTH_XRE"/>
    <property type="match status" value="1"/>
</dbReference>
<dbReference type="InterPro" id="IPR010982">
    <property type="entry name" value="Lambda_DNA-bd_dom_sf"/>
</dbReference>
<dbReference type="SUPFAM" id="SSF47413">
    <property type="entry name" value="lambda repressor-like DNA-binding domains"/>
    <property type="match status" value="1"/>
</dbReference>